<dbReference type="PANTHER" id="PTHR35004:SF7">
    <property type="entry name" value="INTEGRASE PROTEIN"/>
    <property type="match status" value="1"/>
</dbReference>
<dbReference type="InterPro" id="IPR012337">
    <property type="entry name" value="RNaseH-like_sf"/>
</dbReference>
<dbReference type="GO" id="GO:0015074">
    <property type="term" value="P:DNA integration"/>
    <property type="evidence" value="ECO:0007669"/>
    <property type="project" value="InterPro"/>
</dbReference>
<dbReference type="PANTHER" id="PTHR35004">
    <property type="entry name" value="TRANSPOSASE RV3428C-RELATED"/>
    <property type="match status" value="1"/>
</dbReference>
<accession>A0AAE6QNG2</accession>
<dbReference type="SUPFAM" id="SSF53098">
    <property type="entry name" value="Ribonuclease H-like"/>
    <property type="match status" value="1"/>
</dbReference>
<proteinExistence type="predicted"/>
<feature type="domain" description="Integrase catalytic" evidence="1">
    <location>
        <begin position="147"/>
        <end position="347"/>
    </location>
</feature>
<dbReference type="Gene3D" id="3.30.420.10">
    <property type="entry name" value="Ribonuclease H-like superfamily/Ribonuclease H"/>
    <property type="match status" value="1"/>
</dbReference>
<reference evidence="2 3" key="1">
    <citation type="submission" date="2019-11" db="EMBL/GenBank/DDBJ databases">
        <title>Complete genome sequence of Pseudomonas syringae pv. coronafaciens isolate B19001 originated in imported oat cereal.</title>
        <authorList>
            <person name="Kim S.M."/>
            <person name="Lee B.C."/>
            <person name="Seo S.J."/>
            <person name="Lee J.E."/>
            <person name="Choi N.J."/>
            <person name="Park J.H."/>
        </authorList>
    </citation>
    <scope>NUCLEOTIDE SEQUENCE [LARGE SCALE GENOMIC DNA]</scope>
    <source>
        <strain evidence="2 3">B19001</strain>
        <plasmid evidence="2 3">unnamed1</plasmid>
    </source>
</reference>
<dbReference type="InterPro" id="IPR001584">
    <property type="entry name" value="Integrase_cat-core"/>
</dbReference>
<dbReference type="GO" id="GO:0003676">
    <property type="term" value="F:nucleic acid binding"/>
    <property type="evidence" value="ECO:0007669"/>
    <property type="project" value="InterPro"/>
</dbReference>
<gene>
    <name evidence="2" type="ORF">GMO17_27430</name>
</gene>
<keyword evidence="2" id="KW-0614">Plasmid</keyword>
<organism evidence="2 3">
    <name type="scientific">Pseudomonas coronafaciens pv. coronafaciens</name>
    <dbReference type="NCBI Taxonomy" id="235275"/>
    <lineage>
        <taxon>Bacteria</taxon>
        <taxon>Pseudomonadati</taxon>
        <taxon>Pseudomonadota</taxon>
        <taxon>Gammaproteobacteria</taxon>
        <taxon>Pseudomonadales</taxon>
        <taxon>Pseudomonadaceae</taxon>
        <taxon>Pseudomonas</taxon>
        <taxon>Pseudomonas coronafaciens</taxon>
    </lineage>
</organism>
<name>A0AAE6QNG2_9PSED</name>
<dbReference type="PROSITE" id="PS50994">
    <property type="entry name" value="INTEGRASE"/>
    <property type="match status" value="1"/>
</dbReference>
<sequence length="552" mass="63323">MDAKRSSIPVDSLLQLRQRLDRLPKKSPERATQVAAIAELYGVSPSTVYRALNLIHKPHAVHRADRGKPRVLQQAQLERYCELIAALKLRTTNKQGRHLSTRRAIELLEDYGVETEQGLVRAPKGILTRSTVNEYLSRWLLNQSRLLRQPPAVRFQAEHSNDCWQFDLSPSDLKHIEKPEWIDPSKGEPTLMLFSVVDDRSGVAYQEYHCVYGEDAETALRFLFNAMAPKADPTFLFQGRPKMIYLDNGPVAKRRVFQNVMQALGIEWQTHIPAGKDGTRTTARSKGKVERPFRTVKEAHETLYHFHKPETEVQANEWLIRYLVRTYNVQNHRCEPHSRIEDWLANLPTEGLREMCTWEQFCRFVREPERRKVGIDARVTISGTTFEVEPDMAGESVLLLWGLFDNELYAEFNGERFGPFYPVSGPIPLHRYRAFRRGKADERSERIRSLADQLGLPIAALAGNDVRLTPSVVPVELPRLPFDAEAYEYQFPSVIAAKLAVANELAQPLAKLSKEDLAFIHQVVSETLIRRVVLERVRSYFRNKKTGDEHAG</sequence>
<geneLocation type="plasmid" evidence="2 3">
    <name>unnamed1</name>
</geneLocation>
<dbReference type="InterPro" id="IPR036397">
    <property type="entry name" value="RNaseH_sf"/>
</dbReference>
<evidence type="ECO:0000313" key="2">
    <source>
        <dbReference type="EMBL" id="QGT84863.1"/>
    </source>
</evidence>
<dbReference type="Proteomes" id="UP000423413">
    <property type="component" value="Plasmid unnamed1"/>
</dbReference>
<evidence type="ECO:0000313" key="3">
    <source>
        <dbReference type="Proteomes" id="UP000423413"/>
    </source>
</evidence>
<protein>
    <submittedName>
        <fullName evidence="2">DDE-type integrase/transposase/recombinase</fullName>
    </submittedName>
</protein>
<evidence type="ECO:0000259" key="1">
    <source>
        <dbReference type="PROSITE" id="PS50994"/>
    </source>
</evidence>
<dbReference type="EMBL" id="CP046442">
    <property type="protein sequence ID" value="QGT84863.1"/>
    <property type="molecule type" value="Genomic_DNA"/>
</dbReference>
<dbReference type="AlphaFoldDB" id="A0AAE6QNG2"/>